<reference evidence="6" key="1">
    <citation type="submission" date="2018-01" db="EMBL/GenBank/DDBJ databases">
        <authorList>
            <person name="Mao J.F."/>
        </authorList>
    </citation>
    <scope>NUCLEOTIDE SEQUENCE</scope>
    <source>
        <strain evidence="6">Huo1</strain>
        <tissue evidence="6">Leaf</tissue>
    </source>
</reference>
<dbReference type="InterPro" id="IPR051058">
    <property type="entry name" value="GDSL_Est/Lipase"/>
</dbReference>
<dbReference type="PANTHER" id="PTHR45648">
    <property type="entry name" value="GDSL LIPASE/ACYLHYDROLASE FAMILY PROTEIN (AFU_ORTHOLOGUE AFUA_4G14700)"/>
    <property type="match status" value="1"/>
</dbReference>
<evidence type="ECO:0000313" key="7">
    <source>
        <dbReference type="Proteomes" id="UP000298416"/>
    </source>
</evidence>
<comment type="caution">
    <text evidence="6">The sequence shown here is derived from an EMBL/GenBank/DDBJ whole genome shotgun (WGS) entry which is preliminary data.</text>
</comment>
<comment type="similarity">
    <text evidence="1">Belongs to the 'GDSL' lipolytic enzyme family.</text>
</comment>
<dbReference type="Pfam" id="PF00657">
    <property type="entry name" value="Lipase_GDSL"/>
    <property type="match status" value="1"/>
</dbReference>
<evidence type="ECO:0000256" key="3">
    <source>
        <dbReference type="ARBA" id="ARBA00022963"/>
    </source>
</evidence>
<evidence type="ECO:0008006" key="8">
    <source>
        <dbReference type="Google" id="ProtNLM"/>
    </source>
</evidence>
<dbReference type="AlphaFoldDB" id="A0A8X8XH58"/>
<dbReference type="Proteomes" id="UP000298416">
    <property type="component" value="Unassembled WGS sequence"/>
</dbReference>
<evidence type="ECO:0000256" key="4">
    <source>
        <dbReference type="SAM" id="MobiDB-lite"/>
    </source>
</evidence>
<keyword evidence="2" id="KW-0378">Hydrolase</keyword>
<feature type="region of interest" description="Disordered" evidence="4">
    <location>
        <begin position="354"/>
        <end position="385"/>
    </location>
</feature>
<keyword evidence="5" id="KW-0732">Signal</keyword>
<keyword evidence="3" id="KW-0442">Lipid degradation</keyword>
<accession>A0A8X8XH58</accession>
<feature type="chain" id="PRO_5036457100" description="Zeta-carotene desaturase" evidence="5">
    <location>
        <begin position="22"/>
        <end position="385"/>
    </location>
</feature>
<feature type="signal peptide" evidence="5">
    <location>
        <begin position="1"/>
        <end position="21"/>
    </location>
</feature>
<protein>
    <recommendedName>
        <fullName evidence="8">Zeta-carotene desaturase</fullName>
    </recommendedName>
</protein>
<proteinExistence type="inferred from homology"/>
<sequence length="385" mass="41851">MASGKCFRYLIFVLTSVCVASVKIGLSGVETPPGPAMFVLGDSSVDCGDNNPFNGLFHKNLSRFPCNGSDTTLLPQLLAKRMKLPYTTPFYSQNGSIDRILGGLNFGSAEASILSPRSRNYQSLNQQLRQAFETIQLLQLQLGESTANAFINSSIFYLSFGKDDFTDFFHNNSLGNSGFDFAHILVEQMTNGVRSLYASNVRKIVCAGVVPLGCAPQALLLKSGGNGVRKACLDDVNKVVSYYNRRLEGNIAGMDRQLGDARVVFCDVYEGVMEFIDHPDKYGIKDVRNACCGVVRDGKVSGCVSTEMACQEASTHVWWDLQNPTPAVNSLLAQSAWKWWMDTKLVVLPASDDGDVVSSPPEEGPSVGVNAADTEIHQTQVGTKN</sequence>
<evidence type="ECO:0000256" key="2">
    <source>
        <dbReference type="ARBA" id="ARBA00022801"/>
    </source>
</evidence>
<keyword evidence="3" id="KW-0443">Lipid metabolism</keyword>
<evidence type="ECO:0000313" key="6">
    <source>
        <dbReference type="EMBL" id="KAG6411361.1"/>
    </source>
</evidence>
<dbReference type="GO" id="GO:0016788">
    <property type="term" value="F:hydrolase activity, acting on ester bonds"/>
    <property type="evidence" value="ECO:0007669"/>
    <property type="project" value="InterPro"/>
</dbReference>
<dbReference type="PANTHER" id="PTHR45648:SF7">
    <property type="entry name" value="OS12G0126100 PROTEIN"/>
    <property type="match status" value="1"/>
</dbReference>
<dbReference type="GO" id="GO:0016042">
    <property type="term" value="P:lipid catabolic process"/>
    <property type="evidence" value="ECO:0007669"/>
    <property type="project" value="UniProtKB-KW"/>
</dbReference>
<name>A0A8X8XH58_SALSN</name>
<reference evidence="6" key="2">
    <citation type="submission" date="2020-08" db="EMBL/GenBank/DDBJ databases">
        <title>Plant Genome Project.</title>
        <authorList>
            <person name="Zhang R.-G."/>
        </authorList>
    </citation>
    <scope>NUCLEOTIDE SEQUENCE</scope>
    <source>
        <strain evidence="6">Huo1</strain>
        <tissue evidence="6">Leaf</tissue>
    </source>
</reference>
<dbReference type="Gene3D" id="3.40.50.1110">
    <property type="entry name" value="SGNH hydrolase"/>
    <property type="match status" value="1"/>
</dbReference>
<dbReference type="InterPro" id="IPR001087">
    <property type="entry name" value="GDSL"/>
</dbReference>
<evidence type="ECO:0000256" key="1">
    <source>
        <dbReference type="ARBA" id="ARBA00008668"/>
    </source>
</evidence>
<organism evidence="6">
    <name type="scientific">Salvia splendens</name>
    <name type="common">Scarlet sage</name>
    <dbReference type="NCBI Taxonomy" id="180675"/>
    <lineage>
        <taxon>Eukaryota</taxon>
        <taxon>Viridiplantae</taxon>
        <taxon>Streptophyta</taxon>
        <taxon>Embryophyta</taxon>
        <taxon>Tracheophyta</taxon>
        <taxon>Spermatophyta</taxon>
        <taxon>Magnoliopsida</taxon>
        <taxon>eudicotyledons</taxon>
        <taxon>Gunneridae</taxon>
        <taxon>Pentapetalae</taxon>
        <taxon>asterids</taxon>
        <taxon>lamiids</taxon>
        <taxon>Lamiales</taxon>
        <taxon>Lamiaceae</taxon>
        <taxon>Nepetoideae</taxon>
        <taxon>Mentheae</taxon>
        <taxon>Salviinae</taxon>
        <taxon>Salvia</taxon>
        <taxon>Salvia subgen. Calosphace</taxon>
        <taxon>core Calosphace</taxon>
    </lineage>
</organism>
<dbReference type="InterPro" id="IPR036514">
    <property type="entry name" value="SGNH_hydro_sf"/>
</dbReference>
<dbReference type="EMBL" id="PNBA02000010">
    <property type="protein sequence ID" value="KAG6411361.1"/>
    <property type="molecule type" value="Genomic_DNA"/>
</dbReference>
<gene>
    <name evidence="6" type="ORF">SASPL_129442</name>
</gene>
<keyword evidence="7" id="KW-1185">Reference proteome</keyword>
<evidence type="ECO:0000256" key="5">
    <source>
        <dbReference type="SAM" id="SignalP"/>
    </source>
</evidence>